<keyword evidence="2" id="KW-1185">Reference proteome</keyword>
<proteinExistence type="predicted"/>
<name>A0AAD6Q9K4_9ROSI</name>
<organism evidence="1 2">
    <name type="scientific">Populus alba x Populus x berolinensis</name>
    <dbReference type="NCBI Taxonomy" id="444605"/>
    <lineage>
        <taxon>Eukaryota</taxon>
        <taxon>Viridiplantae</taxon>
        <taxon>Streptophyta</taxon>
        <taxon>Embryophyta</taxon>
        <taxon>Tracheophyta</taxon>
        <taxon>Spermatophyta</taxon>
        <taxon>Magnoliopsida</taxon>
        <taxon>eudicotyledons</taxon>
        <taxon>Gunneridae</taxon>
        <taxon>Pentapetalae</taxon>
        <taxon>rosids</taxon>
        <taxon>fabids</taxon>
        <taxon>Malpighiales</taxon>
        <taxon>Salicaceae</taxon>
        <taxon>Saliceae</taxon>
        <taxon>Populus</taxon>
    </lineage>
</organism>
<dbReference type="EMBL" id="JAQIZT010000010">
    <property type="protein sequence ID" value="KAJ6982895.1"/>
    <property type="molecule type" value="Genomic_DNA"/>
</dbReference>
<gene>
    <name evidence="1" type="ORF">NC653_025881</name>
</gene>
<dbReference type="Proteomes" id="UP001164929">
    <property type="component" value="Chromosome 10"/>
</dbReference>
<evidence type="ECO:0000313" key="1">
    <source>
        <dbReference type="EMBL" id="KAJ6982895.1"/>
    </source>
</evidence>
<accession>A0AAD6Q9K4</accession>
<evidence type="ECO:0000313" key="2">
    <source>
        <dbReference type="Proteomes" id="UP001164929"/>
    </source>
</evidence>
<reference evidence="1" key="1">
    <citation type="journal article" date="2023" name="Mol. Ecol. Resour.">
        <title>Chromosome-level genome assembly of a triploid poplar Populus alba 'Berolinensis'.</title>
        <authorList>
            <person name="Chen S."/>
            <person name="Yu Y."/>
            <person name="Wang X."/>
            <person name="Wang S."/>
            <person name="Zhang T."/>
            <person name="Zhou Y."/>
            <person name="He R."/>
            <person name="Meng N."/>
            <person name="Wang Y."/>
            <person name="Liu W."/>
            <person name="Liu Z."/>
            <person name="Liu J."/>
            <person name="Guo Q."/>
            <person name="Huang H."/>
            <person name="Sederoff R.R."/>
            <person name="Wang G."/>
            <person name="Qu G."/>
            <person name="Chen S."/>
        </authorList>
    </citation>
    <scope>NUCLEOTIDE SEQUENCE</scope>
    <source>
        <strain evidence="1">SC-2020</strain>
    </source>
</reference>
<protein>
    <submittedName>
        <fullName evidence="1">Uncharacterized protein</fullName>
    </submittedName>
</protein>
<comment type="caution">
    <text evidence="1">The sequence shown here is derived from an EMBL/GenBank/DDBJ whole genome shotgun (WGS) entry which is preliminary data.</text>
</comment>
<sequence>MQDKGVEPDLVAFIFSSVVLCHQAFNSNIANFGGRKFWRFCVDNIPSSHFNQDIDRRENLLICRITGSLPNLMVKDSCCQGWRSIED</sequence>
<dbReference type="AlphaFoldDB" id="A0AAD6Q9K4"/>